<evidence type="ECO:0000313" key="7">
    <source>
        <dbReference type="Proteomes" id="UP000634139"/>
    </source>
</evidence>
<keyword evidence="4" id="KW-0233">DNA recombination</keyword>
<keyword evidence="2" id="KW-0229">DNA integration</keyword>
<evidence type="ECO:0000259" key="5">
    <source>
        <dbReference type="PROSITE" id="PS51898"/>
    </source>
</evidence>
<organism evidence="6 7">
    <name type="scientific">Novosphingobium arvoryzae</name>
    <dbReference type="NCBI Taxonomy" id="1256514"/>
    <lineage>
        <taxon>Bacteria</taxon>
        <taxon>Pseudomonadati</taxon>
        <taxon>Pseudomonadota</taxon>
        <taxon>Alphaproteobacteria</taxon>
        <taxon>Sphingomonadales</taxon>
        <taxon>Sphingomonadaceae</taxon>
        <taxon>Novosphingobium</taxon>
    </lineage>
</organism>
<gene>
    <name evidence="6" type="ORF">GCM10011617_06470</name>
</gene>
<dbReference type="InterPro" id="IPR011010">
    <property type="entry name" value="DNA_brk_join_enz"/>
</dbReference>
<dbReference type="PANTHER" id="PTHR30349:SF41">
    <property type="entry name" value="INTEGRASE_RECOMBINASE PROTEIN MJ0367-RELATED"/>
    <property type="match status" value="1"/>
</dbReference>
<dbReference type="GO" id="GO:0015074">
    <property type="term" value="P:DNA integration"/>
    <property type="evidence" value="ECO:0007669"/>
    <property type="project" value="UniProtKB-KW"/>
</dbReference>
<dbReference type="AlphaFoldDB" id="A0A918RCC5"/>
<reference evidence="6" key="2">
    <citation type="submission" date="2020-09" db="EMBL/GenBank/DDBJ databases">
        <authorList>
            <person name="Sun Q."/>
            <person name="Kim S."/>
        </authorList>
    </citation>
    <scope>NUCLEOTIDE SEQUENCE</scope>
    <source>
        <strain evidence="6">KCTC 32422</strain>
    </source>
</reference>
<dbReference type="PANTHER" id="PTHR30349">
    <property type="entry name" value="PHAGE INTEGRASE-RELATED"/>
    <property type="match status" value="1"/>
</dbReference>
<proteinExistence type="inferred from homology"/>
<protein>
    <recommendedName>
        <fullName evidence="5">Tyr recombinase domain-containing protein</fullName>
    </recommendedName>
</protein>
<dbReference type="InterPro" id="IPR013762">
    <property type="entry name" value="Integrase-like_cat_sf"/>
</dbReference>
<keyword evidence="3" id="KW-0238">DNA-binding</keyword>
<evidence type="ECO:0000256" key="1">
    <source>
        <dbReference type="ARBA" id="ARBA00008857"/>
    </source>
</evidence>
<comment type="similarity">
    <text evidence="1">Belongs to the 'phage' integrase family.</text>
</comment>
<dbReference type="InterPro" id="IPR002104">
    <property type="entry name" value="Integrase_catalytic"/>
</dbReference>
<evidence type="ECO:0000313" key="6">
    <source>
        <dbReference type="EMBL" id="GGZ90271.1"/>
    </source>
</evidence>
<dbReference type="SUPFAM" id="SSF56349">
    <property type="entry name" value="DNA breaking-rejoining enzymes"/>
    <property type="match status" value="1"/>
</dbReference>
<dbReference type="Proteomes" id="UP000634139">
    <property type="component" value="Unassembled WGS sequence"/>
</dbReference>
<comment type="caution">
    <text evidence="6">The sequence shown here is derived from an EMBL/GenBank/DDBJ whole genome shotgun (WGS) entry which is preliminary data.</text>
</comment>
<evidence type="ECO:0000256" key="3">
    <source>
        <dbReference type="ARBA" id="ARBA00023125"/>
    </source>
</evidence>
<dbReference type="InterPro" id="IPR050090">
    <property type="entry name" value="Tyrosine_recombinase_XerCD"/>
</dbReference>
<dbReference type="RefSeq" id="WP_189539003.1">
    <property type="nucleotide sequence ID" value="NZ_BMZD01000002.1"/>
</dbReference>
<accession>A0A918RCC5</accession>
<dbReference type="EMBL" id="BMZD01000002">
    <property type="protein sequence ID" value="GGZ90271.1"/>
    <property type="molecule type" value="Genomic_DNA"/>
</dbReference>
<feature type="domain" description="Tyr recombinase" evidence="5">
    <location>
        <begin position="228"/>
        <end position="429"/>
    </location>
</feature>
<dbReference type="PROSITE" id="PS51898">
    <property type="entry name" value="TYR_RECOMBINASE"/>
    <property type="match status" value="1"/>
</dbReference>
<dbReference type="GO" id="GO:0006310">
    <property type="term" value="P:DNA recombination"/>
    <property type="evidence" value="ECO:0007669"/>
    <property type="project" value="UniProtKB-KW"/>
</dbReference>
<reference evidence="6" key="1">
    <citation type="journal article" date="2014" name="Int. J. Syst. Evol. Microbiol.">
        <title>Complete genome sequence of Corynebacterium casei LMG S-19264T (=DSM 44701T), isolated from a smear-ripened cheese.</title>
        <authorList>
            <consortium name="US DOE Joint Genome Institute (JGI-PGF)"/>
            <person name="Walter F."/>
            <person name="Albersmeier A."/>
            <person name="Kalinowski J."/>
            <person name="Ruckert C."/>
        </authorList>
    </citation>
    <scope>NUCLEOTIDE SEQUENCE</scope>
    <source>
        <strain evidence="6">KCTC 32422</strain>
    </source>
</reference>
<keyword evidence="7" id="KW-1185">Reference proteome</keyword>
<evidence type="ECO:0000256" key="4">
    <source>
        <dbReference type="ARBA" id="ARBA00023172"/>
    </source>
</evidence>
<dbReference type="Gene3D" id="1.10.443.10">
    <property type="entry name" value="Intergrase catalytic core"/>
    <property type="match status" value="1"/>
</dbReference>
<name>A0A918RCC5_9SPHN</name>
<dbReference type="GO" id="GO:0003677">
    <property type="term" value="F:DNA binding"/>
    <property type="evidence" value="ECO:0007669"/>
    <property type="project" value="UniProtKB-KW"/>
</dbReference>
<evidence type="ECO:0000256" key="2">
    <source>
        <dbReference type="ARBA" id="ARBA00022908"/>
    </source>
</evidence>
<sequence>MLKQSYTYSNEERLLDGKVQLQLRNSIFYARIYRGEGTRGYVWKSMKTRDIEVARQKAMQFAAETDYKKANNIPLVSPTFSRVLNEYVAMRQAQYERGNYVRGKRKAAGQQTSEHNLRQIKRKARFWHEYMGSTQMHKITNALLRDYVDWRRDYYHRMPADQRPRNHKLNPADKTLQDETVFALSVLKWAAERGYVSESKKLDIYFKADRTTARPHFTQADFAKLVETLQKRISAATAKQRYMREMLLDYVLVLHQSGVRVGELNNLRETDLTEFRDKLGRRNYRLAVDGKTGKRDVILTAAAAPVIDRVLQRNAAMREQWAATAQTAKKQTNRKQAVHGNWLFRMADGNKIISLVDQFAAVLNEAGMKQNAAGAHYTLYSLRHTYAVEKLCGGLGVYDLAKNMGCTVAIIESYYGKHATSVELATALGG</sequence>